<sequence length="68" mass="7274">MANPALGMNMTVSGNKGRSRVPSPPRTPRWRATSGDTDKAYPVDLTGDPLSVYIQATITNIIVSTRDG</sequence>
<evidence type="ECO:0000256" key="1">
    <source>
        <dbReference type="SAM" id="MobiDB-lite"/>
    </source>
</evidence>
<proteinExistence type="predicted"/>
<keyword evidence="4" id="KW-1185">Reference proteome</keyword>
<dbReference type="GeneID" id="20350953"/>
<evidence type="ECO:0000313" key="3">
    <source>
        <dbReference type="EnsemblFungi" id="EJT71235"/>
    </source>
</evidence>
<dbReference type="Proteomes" id="UP000006039">
    <property type="component" value="Unassembled WGS sequence"/>
</dbReference>
<name>J3PAG9_GAET3</name>
<reference evidence="4" key="1">
    <citation type="submission" date="2010-07" db="EMBL/GenBank/DDBJ databases">
        <title>The genome sequence of Gaeumannomyces graminis var. tritici strain R3-111a-1.</title>
        <authorList>
            <consortium name="The Broad Institute Genome Sequencing Platform"/>
            <person name="Ma L.-J."/>
            <person name="Dead R."/>
            <person name="Young S."/>
            <person name="Zeng Q."/>
            <person name="Koehrsen M."/>
            <person name="Alvarado L."/>
            <person name="Berlin A."/>
            <person name="Chapman S.B."/>
            <person name="Chen Z."/>
            <person name="Freedman E."/>
            <person name="Gellesch M."/>
            <person name="Goldberg J."/>
            <person name="Griggs A."/>
            <person name="Gujja S."/>
            <person name="Heilman E.R."/>
            <person name="Heiman D."/>
            <person name="Hepburn T."/>
            <person name="Howarth C."/>
            <person name="Jen D."/>
            <person name="Larson L."/>
            <person name="Mehta T."/>
            <person name="Neiman D."/>
            <person name="Pearson M."/>
            <person name="Roberts A."/>
            <person name="Saif S."/>
            <person name="Shea T."/>
            <person name="Shenoy N."/>
            <person name="Sisk P."/>
            <person name="Stolte C."/>
            <person name="Sykes S."/>
            <person name="Walk T."/>
            <person name="White J."/>
            <person name="Yandava C."/>
            <person name="Haas B."/>
            <person name="Nusbaum C."/>
            <person name="Birren B."/>
        </authorList>
    </citation>
    <scope>NUCLEOTIDE SEQUENCE [LARGE SCALE GENOMIC DNA]</scope>
    <source>
        <strain evidence="4">R3-111a-1</strain>
    </source>
</reference>
<gene>
    <name evidence="3" type="primary">20350953</name>
    <name evidence="2" type="ORF">GGTG_10495</name>
</gene>
<feature type="region of interest" description="Disordered" evidence="1">
    <location>
        <begin position="1"/>
        <end position="42"/>
    </location>
</feature>
<dbReference type="VEuPathDB" id="FungiDB:GGTG_10495"/>
<reference evidence="3" key="5">
    <citation type="submission" date="2018-04" db="UniProtKB">
        <authorList>
            <consortium name="EnsemblFungi"/>
        </authorList>
    </citation>
    <scope>IDENTIFICATION</scope>
    <source>
        <strain evidence="3">R3-111a-1</strain>
    </source>
</reference>
<dbReference type="EMBL" id="GL385400">
    <property type="protein sequence ID" value="EJT71235.1"/>
    <property type="molecule type" value="Genomic_DNA"/>
</dbReference>
<accession>J3PAG9</accession>
<protein>
    <submittedName>
        <fullName evidence="2 3">Uncharacterized protein</fullName>
    </submittedName>
</protein>
<evidence type="ECO:0000313" key="4">
    <source>
        <dbReference type="Proteomes" id="UP000006039"/>
    </source>
</evidence>
<dbReference type="AlphaFoldDB" id="J3PAG9"/>
<dbReference type="EnsemblFungi" id="EJT71235">
    <property type="protein sequence ID" value="EJT71235"/>
    <property type="gene ID" value="GGTG_10495"/>
</dbReference>
<reference evidence="3" key="4">
    <citation type="journal article" date="2015" name="G3 (Bethesda)">
        <title>Genome sequences of three phytopathogenic species of the Magnaporthaceae family of fungi.</title>
        <authorList>
            <person name="Okagaki L.H."/>
            <person name="Nunes C.C."/>
            <person name="Sailsbery J."/>
            <person name="Clay B."/>
            <person name="Brown D."/>
            <person name="John T."/>
            <person name="Oh Y."/>
            <person name="Young N."/>
            <person name="Fitzgerald M."/>
            <person name="Haas B.J."/>
            <person name="Zeng Q."/>
            <person name="Young S."/>
            <person name="Adiconis X."/>
            <person name="Fan L."/>
            <person name="Levin J.Z."/>
            <person name="Mitchell T.K."/>
            <person name="Okubara P.A."/>
            <person name="Farman M.L."/>
            <person name="Kohn L.M."/>
            <person name="Birren B."/>
            <person name="Ma L.-J."/>
            <person name="Dean R.A."/>
        </authorList>
    </citation>
    <scope>NUCLEOTIDE SEQUENCE</scope>
    <source>
        <strain evidence="3">R3-111a-1</strain>
    </source>
</reference>
<dbReference type="HOGENOM" id="CLU_2794124_0_0_1"/>
<evidence type="ECO:0000313" key="2">
    <source>
        <dbReference type="EMBL" id="EJT71235.1"/>
    </source>
</evidence>
<reference evidence="2" key="2">
    <citation type="submission" date="2010-07" db="EMBL/GenBank/DDBJ databases">
        <authorList>
            <consortium name="The Broad Institute Genome Sequencing Platform"/>
            <consortium name="Broad Institute Genome Sequencing Center for Infectious Disease"/>
            <person name="Ma L.-J."/>
            <person name="Dead R."/>
            <person name="Young S."/>
            <person name="Zeng Q."/>
            <person name="Koehrsen M."/>
            <person name="Alvarado L."/>
            <person name="Berlin A."/>
            <person name="Chapman S.B."/>
            <person name="Chen Z."/>
            <person name="Freedman E."/>
            <person name="Gellesch M."/>
            <person name="Goldberg J."/>
            <person name="Griggs A."/>
            <person name="Gujja S."/>
            <person name="Heilman E.R."/>
            <person name="Heiman D."/>
            <person name="Hepburn T."/>
            <person name="Howarth C."/>
            <person name="Jen D."/>
            <person name="Larson L."/>
            <person name="Mehta T."/>
            <person name="Neiman D."/>
            <person name="Pearson M."/>
            <person name="Roberts A."/>
            <person name="Saif S."/>
            <person name="Shea T."/>
            <person name="Shenoy N."/>
            <person name="Sisk P."/>
            <person name="Stolte C."/>
            <person name="Sykes S."/>
            <person name="Walk T."/>
            <person name="White J."/>
            <person name="Yandava C."/>
            <person name="Haas B."/>
            <person name="Nusbaum C."/>
            <person name="Birren B."/>
        </authorList>
    </citation>
    <scope>NUCLEOTIDE SEQUENCE</scope>
    <source>
        <strain evidence="2">R3-111a-1</strain>
    </source>
</reference>
<reference evidence="2" key="3">
    <citation type="submission" date="2010-09" db="EMBL/GenBank/DDBJ databases">
        <title>Annotation of Gaeumannomyces graminis var. tritici R3-111a-1.</title>
        <authorList>
            <consortium name="The Broad Institute Genome Sequencing Platform"/>
            <person name="Ma L.-J."/>
            <person name="Dead R."/>
            <person name="Young S.K."/>
            <person name="Zeng Q."/>
            <person name="Gargeya S."/>
            <person name="Fitzgerald M."/>
            <person name="Haas B."/>
            <person name="Abouelleil A."/>
            <person name="Alvarado L."/>
            <person name="Arachchi H.M."/>
            <person name="Berlin A."/>
            <person name="Brown A."/>
            <person name="Chapman S.B."/>
            <person name="Chen Z."/>
            <person name="Dunbar C."/>
            <person name="Freedman E."/>
            <person name="Gearin G."/>
            <person name="Gellesch M."/>
            <person name="Goldberg J."/>
            <person name="Griggs A."/>
            <person name="Gujja S."/>
            <person name="Heiman D."/>
            <person name="Howarth C."/>
            <person name="Larson L."/>
            <person name="Lui A."/>
            <person name="MacDonald P.J.P."/>
            <person name="Mehta T."/>
            <person name="Montmayeur A."/>
            <person name="Murphy C."/>
            <person name="Neiman D."/>
            <person name="Pearson M."/>
            <person name="Priest M."/>
            <person name="Roberts A."/>
            <person name="Saif S."/>
            <person name="Shea T."/>
            <person name="Shenoy N."/>
            <person name="Sisk P."/>
            <person name="Stolte C."/>
            <person name="Sykes S."/>
            <person name="Yandava C."/>
            <person name="Wortman J."/>
            <person name="Nusbaum C."/>
            <person name="Birren B."/>
        </authorList>
    </citation>
    <scope>NUCLEOTIDE SEQUENCE</scope>
    <source>
        <strain evidence="2">R3-111a-1</strain>
    </source>
</reference>
<organism evidence="2">
    <name type="scientific">Gaeumannomyces tritici (strain R3-111a-1)</name>
    <name type="common">Wheat and barley take-all root rot fungus</name>
    <name type="synonym">Gaeumannomyces graminis var. tritici</name>
    <dbReference type="NCBI Taxonomy" id="644352"/>
    <lineage>
        <taxon>Eukaryota</taxon>
        <taxon>Fungi</taxon>
        <taxon>Dikarya</taxon>
        <taxon>Ascomycota</taxon>
        <taxon>Pezizomycotina</taxon>
        <taxon>Sordariomycetes</taxon>
        <taxon>Sordariomycetidae</taxon>
        <taxon>Magnaporthales</taxon>
        <taxon>Magnaporthaceae</taxon>
        <taxon>Gaeumannomyces</taxon>
    </lineage>
</organism>
<dbReference type="RefSeq" id="XP_009226632.1">
    <property type="nucleotide sequence ID" value="XM_009228368.1"/>
</dbReference>